<organism evidence="1 2">
    <name type="scientific">Teladorsagia circumcincta</name>
    <name type="common">Brown stomach worm</name>
    <name type="synonym">Ostertagia circumcincta</name>
    <dbReference type="NCBI Taxonomy" id="45464"/>
    <lineage>
        <taxon>Eukaryota</taxon>
        <taxon>Metazoa</taxon>
        <taxon>Ecdysozoa</taxon>
        <taxon>Nematoda</taxon>
        <taxon>Chromadorea</taxon>
        <taxon>Rhabditida</taxon>
        <taxon>Rhabditina</taxon>
        <taxon>Rhabditomorpha</taxon>
        <taxon>Strongyloidea</taxon>
        <taxon>Trichostrongylidae</taxon>
        <taxon>Teladorsagia</taxon>
    </lineage>
</organism>
<evidence type="ECO:0000313" key="2">
    <source>
        <dbReference type="Proteomes" id="UP000230423"/>
    </source>
</evidence>
<dbReference type="AlphaFoldDB" id="A0A2G9UZY5"/>
<name>A0A2G9UZY5_TELCI</name>
<keyword evidence="2" id="KW-1185">Reference proteome</keyword>
<proteinExistence type="predicted"/>
<dbReference type="Proteomes" id="UP000230423">
    <property type="component" value="Unassembled WGS sequence"/>
</dbReference>
<sequence length="210" mass="23899">MQQITQLDVPGIMQLFRPDMSLMFGHECDDWNADKAKEGAMCRNSARQSPLMMPFIPVKSLRNSSTLQNCHVAIDTLVRRCSAADVGCSEMQTITCKPNNVSVNETRRHSRCLWVGSYSQPKHFNKVRIPAINSGVHFVIDKKAEVTQLLCGTSSTLQCRSKYVNVLFWQLQQQQYLKQTIGAKHDERADIEPSFTDDHLQQPNMTLNKQ</sequence>
<accession>A0A2G9UZY5</accession>
<reference evidence="1 2" key="1">
    <citation type="submission" date="2015-09" db="EMBL/GenBank/DDBJ databases">
        <title>Draft genome of the parasitic nematode Teladorsagia circumcincta isolate WARC Sus (inbred).</title>
        <authorList>
            <person name="Mitreva M."/>
        </authorList>
    </citation>
    <scope>NUCLEOTIDE SEQUENCE [LARGE SCALE GENOMIC DNA]</scope>
    <source>
        <strain evidence="1 2">S</strain>
    </source>
</reference>
<protein>
    <submittedName>
        <fullName evidence="1">Uncharacterized protein</fullName>
    </submittedName>
</protein>
<dbReference type="EMBL" id="KZ345103">
    <property type="protein sequence ID" value="PIO75819.1"/>
    <property type="molecule type" value="Genomic_DNA"/>
</dbReference>
<gene>
    <name evidence="1" type="ORF">TELCIR_02117</name>
</gene>
<evidence type="ECO:0000313" key="1">
    <source>
        <dbReference type="EMBL" id="PIO75819.1"/>
    </source>
</evidence>